<evidence type="ECO:0000313" key="1">
    <source>
        <dbReference type="EMBL" id="GAA6268420.1"/>
    </source>
</evidence>
<evidence type="ECO:0008006" key="3">
    <source>
        <dbReference type="Google" id="ProtNLM"/>
    </source>
</evidence>
<comment type="caution">
    <text evidence="1">The sequence shown here is derived from an EMBL/GenBank/DDBJ whole genome shotgun (WGS) entry which is preliminary data.</text>
</comment>
<dbReference type="Gene3D" id="3.90.1010.20">
    <property type="match status" value="1"/>
</dbReference>
<gene>
    <name evidence="1" type="ORF">F130042H8_14800</name>
</gene>
<evidence type="ECO:0000313" key="2">
    <source>
        <dbReference type="Proteomes" id="UP001600894"/>
    </source>
</evidence>
<keyword evidence="2" id="KW-1185">Reference proteome</keyword>
<dbReference type="EMBL" id="BAABXL010000001">
    <property type="protein sequence ID" value="GAA6268420.1"/>
    <property type="molecule type" value="Genomic_DNA"/>
</dbReference>
<proteinExistence type="predicted"/>
<dbReference type="Proteomes" id="UP001600894">
    <property type="component" value="Unassembled WGS sequence"/>
</dbReference>
<sequence>MNQNHSTKQSLAGFLIMAVLSLAFVAASGPLYQVLRGPVTTNQPEFPLKDGVYSYEGTADSKGFSDQVELTVKDGVITACTWDCIGADGVGKQQLSMEGLYVMTEDGPTWKAQSEALAAYVIEHQSVSQLADAQGYAKDAIASVSINVTGFVNGINECLRQAAA</sequence>
<reference evidence="1 2" key="1">
    <citation type="submission" date="2024-04" db="EMBL/GenBank/DDBJ databases">
        <title>Defined microbial consortia suppress multidrug-resistant proinflammatory Enterobacteriaceae via ecological control.</title>
        <authorList>
            <person name="Furuichi M."/>
            <person name="Kawaguchi T."/>
            <person name="Pust M."/>
            <person name="Yasuma K."/>
            <person name="Plichta D."/>
            <person name="Hasegawa N."/>
            <person name="Ohya T."/>
            <person name="Bhattarai S."/>
            <person name="Sasajima S."/>
            <person name="Aoto Y."/>
            <person name="Tuganbaev T."/>
            <person name="Yaginuma M."/>
            <person name="Ueda M."/>
            <person name="Okahashi N."/>
            <person name="Amafuji K."/>
            <person name="Kiridooshi Y."/>
            <person name="Sugita K."/>
            <person name="Strazar M."/>
            <person name="Skelly A."/>
            <person name="Suda W."/>
            <person name="Hattori M."/>
            <person name="Nakamoto N."/>
            <person name="Caballero S."/>
            <person name="Norman J."/>
            <person name="Olle B."/>
            <person name="Tanoue T."/>
            <person name="Arita M."/>
            <person name="Bucci V."/>
            <person name="Atarashi K."/>
            <person name="Xavier R."/>
            <person name="Honda K."/>
        </authorList>
    </citation>
    <scope>NUCLEOTIDE SEQUENCE [LARGE SCALE GENOMIC DNA]</scope>
    <source>
        <strain evidence="2">f13</strain>
    </source>
</reference>
<name>A0ABQ0AWK6_9FIRM</name>
<protein>
    <recommendedName>
        <fullName evidence="3">FMN-binding protein</fullName>
    </recommendedName>
</protein>
<accession>A0ABQ0AWK6</accession>
<dbReference type="RefSeq" id="WP_176253656.1">
    <property type="nucleotide sequence ID" value="NZ_BAABXL010000001.1"/>
</dbReference>
<organism evidence="1 2">
    <name type="scientific">Enterocloster alcoholdehydrogenati</name>
    <dbReference type="NCBI Taxonomy" id="2547410"/>
    <lineage>
        <taxon>Bacteria</taxon>
        <taxon>Bacillati</taxon>
        <taxon>Bacillota</taxon>
        <taxon>Clostridia</taxon>
        <taxon>Lachnospirales</taxon>
        <taxon>Lachnospiraceae</taxon>
        <taxon>Enterocloster</taxon>
    </lineage>
</organism>